<dbReference type="GO" id="GO:0016151">
    <property type="term" value="F:nickel cation binding"/>
    <property type="evidence" value="ECO:0007669"/>
    <property type="project" value="UniProtKB-UniRule"/>
</dbReference>
<dbReference type="SUPFAM" id="SSF69287">
    <property type="entry name" value="Urease metallochaperone UreE, N-terminal domain"/>
    <property type="match status" value="1"/>
</dbReference>
<accession>A0A942U6F9</accession>
<evidence type="ECO:0000256" key="3">
    <source>
        <dbReference type="ARBA" id="ARBA00022596"/>
    </source>
</evidence>
<dbReference type="GO" id="GO:0019627">
    <property type="term" value="P:urea metabolic process"/>
    <property type="evidence" value="ECO:0007669"/>
    <property type="project" value="InterPro"/>
</dbReference>
<comment type="function">
    <text evidence="5">Involved in urease metallocenter assembly. Binds nickel. Probably functions as a nickel donor during metallocenter assembly.</text>
</comment>
<dbReference type="GO" id="GO:0051082">
    <property type="term" value="F:unfolded protein binding"/>
    <property type="evidence" value="ECO:0007669"/>
    <property type="project" value="UniProtKB-UniRule"/>
</dbReference>
<evidence type="ECO:0000256" key="5">
    <source>
        <dbReference type="HAMAP-Rule" id="MF_00822"/>
    </source>
</evidence>
<protein>
    <recommendedName>
        <fullName evidence="5">Urease accessory protein UreE</fullName>
    </recommendedName>
</protein>
<keyword evidence="2 5" id="KW-0963">Cytoplasm</keyword>
<name>A0A942U6F9_9BACI</name>
<organism evidence="7 8">
    <name type="scientific">Neobacillus rhizophilus</name>
    <dbReference type="NCBI Taxonomy" id="2833579"/>
    <lineage>
        <taxon>Bacteria</taxon>
        <taxon>Bacillati</taxon>
        <taxon>Bacillota</taxon>
        <taxon>Bacilli</taxon>
        <taxon>Bacillales</taxon>
        <taxon>Bacillaceae</taxon>
        <taxon>Neobacillus</taxon>
    </lineage>
</organism>
<dbReference type="CDD" id="cd00571">
    <property type="entry name" value="UreE"/>
    <property type="match status" value="1"/>
</dbReference>
<dbReference type="Pfam" id="PF05194">
    <property type="entry name" value="UreE_C"/>
    <property type="match status" value="1"/>
</dbReference>
<comment type="caution">
    <text evidence="7">The sequence shown here is derived from an EMBL/GenBank/DDBJ whole genome shotgun (WGS) entry which is preliminary data.</text>
</comment>
<dbReference type="Gene3D" id="3.30.70.790">
    <property type="entry name" value="UreE, C-terminal domain"/>
    <property type="match status" value="1"/>
</dbReference>
<dbReference type="GO" id="GO:0006457">
    <property type="term" value="P:protein folding"/>
    <property type="evidence" value="ECO:0007669"/>
    <property type="project" value="InterPro"/>
</dbReference>
<evidence type="ECO:0000256" key="1">
    <source>
        <dbReference type="ARBA" id="ARBA00004496"/>
    </source>
</evidence>
<dbReference type="NCBIfam" id="NF009755">
    <property type="entry name" value="PRK13261.2-1"/>
    <property type="match status" value="1"/>
</dbReference>
<evidence type="ECO:0000256" key="4">
    <source>
        <dbReference type="ARBA" id="ARBA00023186"/>
    </source>
</evidence>
<feature type="domain" description="UreE urease accessory N-terminal" evidence="6">
    <location>
        <begin position="6"/>
        <end position="72"/>
    </location>
</feature>
<dbReference type="SUPFAM" id="SSF69737">
    <property type="entry name" value="Urease metallochaperone UreE, C-terminal domain"/>
    <property type="match status" value="1"/>
</dbReference>
<dbReference type="SMART" id="SM00988">
    <property type="entry name" value="UreE_N"/>
    <property type="match status" value="1"/>
</dbReference>
<keyword evidence="4 5" id="KW-0143">Chaperone</keyword>
<gene>
    <name evidence="5 7" type="primary">ureE</name>
    <name evidence="7" type="ORF">KHA99_12055</name>
</gene>
<evidence type="ECO:0000259" key="6">
    <source>
        <dbReference type="SMART" id="SM00988"/>
    </source>
</evidence>
<dbReference type="GO" id="GO:0065003">
    <property type="term" value="P:protein-containing complex assembly"/>
    <property type="evidence" value="ECO:0007669"/>
    <property type="project" value="InterPro"/>
</dbReference>
<dbReference type="Pfam" id="PF02814">
    <property type="entry name" value="UreE_N"/>
    <property type="match status" value="1"/>
</dbReference>
<dbReference type="InterPro" id="IPR012406">
    <property type="entry name" value="UreE"/>
</dbReference>
<evidence type="ECO:0000256" key="2">
    <source>
        <dbReference type="ARBA" id="ARBA00022490"/>
    </source>
</evidence>
<proteinExistence type="inferred from homology"/>
<dbReference type="PIRSF" id="PIRSF036402">
    <property type="entry name" value="Ureas_acces_UreE"/>
    <property type="match status" value="1"/>
</dbReference>
<dbReference type="AlphaFoldDB" id="A0A942U6F9"/>
<dbReference type="RefSeq" id="WP_213117685.1">
    <property type="nucleotide sequence ID" value="NZ_JAGYPF010000002.1"/>
</dbReference>
<evidence type="ECO:0000313" key="7">
    <source>
        <dbReference type="EMBL" id="MBS4213183.1"/>
    </source>
</evidence>
<dbReference type="InterPro" id="IPR007864">
    <property type="entry name" value="UreE_C_dom"/>
</dbReference>
<dbReference type="GO" id="GO:0005737">
    <property type="term" value="C:cytoplasm"/>
    <property type="evidence" value="ECO:0007669"/>
    <property type="project" value="UniProtKB-SubCell"/>
</dbReference>
<sequence length="152" mass="17908">MLIERIEANIENMEKEEIFRRHIEKVYLESDHLVKRVQRVKTDHGREIGIRLKDPRDLVAGDVLFMDEKNMIVVDVIADDLIVIGPRNLKEMGTIAHQLGNRHLPAQFEGDEMMVQYDYLVEDLLKELEIPYKRENRKVKQAFRHIGHSHGE</sequence>
<dbReference type="InterPro" id="IPR036118">
    <property type="entry name" value="UreE_N_sf"/>
</dbReference>
<comment type="subcellular location">
    <subcellularLocation>
        <location evidence="1 5">Cytoplasm</location>
    </subcellularLocation>
</comment>
<dbReference type="HAMAP" id="MF_00822">
    <property type="entry name" value="UreE"/>
    <property type="match status" value="1"/>
</dbReference>
<dbReference type="Gene3D" id="2.60.260.20">
    <property type="entry name" value="Urease metallochaperone UreE, N-terminal domain"/>
    <property type="match status" value="1"/>
</dbReference>
<comment type="similarity">
    <text evidence="5">Belongs to the UreE family.</text>
</comment>
<keyword evidence="8" id="KW-1185">Reference proteome</keyword>
<dbReference type="EMBL" id="JAGYPF010000002">
    <property type="protein sequence ID" value="MBS4213183.1"/>
    <property type="molecule type" value="Genomic_DNA"/>
</dbReference>
<dbReference type="Proteomes" id="UP000679749">
    <property type="component" value="Unassembled WGS sequence"/>
</dbReference>
<evidence type="ECO:0000313" key="8">
    <source>
        <dbReference type="Proteomes" id="UP000679749"/>
    </source>
</evidence>
<reference evidence="7" key="1">
    <citation type="submission" date="2021-05" db="EMBL/GenBank/DDBJ databases">
        <title>Novel Bacillus species.</title>
        <authorList>
            <person name="Liu G."/>
        </authorList>
    </citation>
    <scope>NUCLEOTIDE SEQUENCE</scope>
    <source>
        <strain evidence="7">FJAT-49825</strain>
    </source>
</reference>
<dbReference type="InterPro" id="IPR004029">
    <property type="entry name" value="UreE_N"/>
</dbReference>
<keyword evidence="3 5" id="KW-0533">Nickel</keyword>